<protein>
    <recommendedName>
        <fullName evidence="6">DUF86 domain-containing protein</fullName>
    </recommendedName>
</protein>
<keyword evidence="1" id="KW-1277">Toxin-antitoxin system</keyword>
<dbReference type="Gene3D" id="1.20.120.580">
    <property type="entry name" value="bsu32300-like"/>
    <property type="match status" value="1"/>
</dbReference>
<evidence type="ECO:0000256" key="2">
    <source>
        <dbReference type="ARBA" id="ARBA00022722"/>
    </source>
</evidence>
<dbReference type="InterPro" id="IPR037038">
    <property type="entry name" value="HepT-like_sf"/>
</dbReference>
<dbReference type="NCBIfam" id="NF047751">
    <property type="entry name" value="HepT_toxin"/>
    <property type="match status" value="1"/>
</dbReference>
<dbReference type="InterPro" id="IPR052379">
    <property type="entry name" value="Type_VII_TA_RNase"/>
</dbReference>
<dbReference type="InterPro" id="IPR008201">
    <property type="entry name" value="HepT-like"/>
</dbReference>
<sequence>MKDLRTDVIKTKLKIIEENIEIVKENLPEKLSEFKALGLVKDGIYKRIEASIQEVLSICSIINSDLKLGIPSNRDDIIVALLDNNILSKNITEKIKELKGFRNFLVHRYGTIDDKVAFKDIRIGLPDFKLFKEEILNYLRSLSKDEKPL</sequence>
<dbReference type="GO" id="GO:0004540">
    <property type="term" value="F:RNA nuclease activity"/>
    <property type="evidence" value="ECO:0007669"/>
    <property type="project" value="InterPro"/>
</dbReference>
<keyword evidence="3" id="KW-0378">Hydrolase</keyword>
<name>A0A0F9JJU4_9ZZZZ</name>
<evidence type="ECO:0008006" key="6">
    <source>
        <dbReference type="Google" id="ProtNLM"/>
    </source>
</evidence>
<keyword evidence="2" id="KW-0540">Nuclease</keyword>
<dbReference type="PANTHER" id="PTHR33397:SF5">
    <property type="entry name" value="RNASE YUTE-RELATED"/>
    <property type="match status" value="1"/>
</dbReference>
<evidence type="ECO:0000313" key="5">
    <source>
        <dbReference type="EMBL" id="KKM62626.1"/>
    </source>
</evidence>
<dbReference type="AlphaFoldDB" id="A0A0F9JJU4"/>
<gene>
    <name evidence="5" type="ORF">LCGC14_1519760</name>
</gene>
<evidence type="ECO:0000256" key="1">
    <source>
        <dbReference type="ARBA" id="ARBA00022649"/>
    </source>
</evidence>
<evidence type="ECO:0000256" key="3">
    <source>
        <dbReference type="ARBA" id="ARBA00022801"/>
    </source>
</evidence>
<evidence type="ECO:0000256" key="4">
    <source>
        <dbReference type="ARBA" id="ARBA00024207"/>
    </source>
</evidence>
<reference evidence="5" key="1">
    <citation type="journal article" date="2015" name="Nature">
        <title>Complex archaea that bridge the gap between prokaryotes and eukaryotes.</title>
        <authorList>
            <person name="Spang A."/>
            <person name="Saw J.H."/>
            <person name="Jorgensen S.L."/>
            <person name="Zaremba-Niedzwiedzka K."/>
            <person name="Martijn J."/>
            <person name="Lind A.E."/>
            <person name="van Eijk R."/>
            <person name="Schleper C."/>
            <person name="Guy L."/>
            <person name="Ettema T.J."/>
        </authorList>
    </citation>
    <scope>NUCLEOTIDE SEQUENCE</scope>
</reference>
<dbReference type="GO" id="GO:0016787">
    <property type="term" value="F:hydrolase activity"/>
    <property type="evidence" value="ECO:0007669"/>
    <property type="project" value="UniProtKB-KW"/>
</dbReference>
<comment type="similarity">
    <text evidence="4">Belongs to the HepT RNase toxin family.</text>
</comment>
<dbReference type="Pfam" id="PF01934">
    <property type="entry name" value="HepT-like"/>
    <property type="match status" value="1"/>
</dbReference>
<dbReference type="PANTHER" id="PTHR33397">
    <property type="entry name" value="UPF0331 PROTEIN YUTE"/>
    <property type="match status" value="1"/>
</dbReference>
<proteinExistence type="inferred from homology"/>
<dbReference type="EMBL" id="LAZR01011256">
    <property type="protein sequence ID" value="KKM62626.1"/>
    <property type="molecule type" value="Genomic_DNA"/>
</dbReference>
<organism evidence="5">
    <name type="scientific">marine sediment metagenome</name>
    <dbReference type="NCBI Taxonomy" id="412755"/>
    <lineage>
        <taxon>unclassified sequences</taxon>
        <taxon>metagenomes</taxon>
        <taxon>ecological metagenomes</taxon>
    </lineage>
</organism>
<accession>A0A0F9JJU4</accession>
<comment type="caution">
    <text evidence="5">The sequence shown here is derived from an EMBL/GenBank/DDBJ whole genome shotgun (WGS) entry which is preliminary data.</text>
</comment>
<dbReference type="GO" id="GO:0110001">
    <property type="term" value="C:toxin-antitoxin complex"/>
    <property type="evidence" value="ECO:0007669"/>
    <property type="project" value="InterPro"/>
</dbReference>